<keyword evidence="2" id="KW-1185">Reference proteome</keyword>
<dbReference type="AlphaFoldDB" id="A0A1H8A808"/>
<sequence length="75" mass="8642">MIYHYHYLHHQASDGELAHLFLHNTRRAMFGQIGGIGKGIVDFCELDFTEVLKKIKSSSTITVSEQNFEDIKNIF</sequence>
<name>A0A1H8A808_9FIRM</name>
<evidence type="ECO:0000313" key="1">
    <source>
        <dbReference type="EMBL" id="SEM66925.1"/>
    </source>
</evidence>
<gene>
    <name evidence="1" type="ORF">SAMN05216180_1185</name>
</gene>
<dbReference type="Proteomes" id="UP000199158">
    <property type="component" value="Unassembled WGS sequence"/>
</dbReference>
<evidence type="ECO:0000313" key="2">
    <source>
        <dbReference type="Proteomes" id="UP000199158"/>
    </source>
</evidence>
<dbReference type="EMBL" id="FOCG01000001">
    <property type="protein sequence ID" value="SEM66925.1"/>
    <property type="molecule type" value="Genomic_DNA"/>
</dbReference>
<reference evidence="1 2" key="1">
    <citation type="submission" date="2016-10" db="EMBL/GenBank/DDBJ databases">
        <authorList>
            <person name="de Groot N.N."/>
        </authorList>
    </citation>
    <scope>NUCLEOTIDE SEQUENCE [LARGE SCALE GENOMIC DNA]</scope>
    <source>
        <strain evidence="1 2">CGMCC 1.5070</strain>
    </source>
</reference>
<proteinExistence type="predicted"/>
<organism evidence="1 2">
    <name type="scientific">Hydrogenoanaerobacterium saccharovorans</name>
    <dbReference type="NCBI Taxonomy" id="474960"/>
    <lineage>
        <taxon>Bacteria</taxon>
        <taxon>Bacillati</taxon>
        <taxon>Bacillota</taxon>
        <taxon>Clostridia</taxon>
        <taxon>Eubacteriales</taxon>
        <taxon>Oscillospiraceae</taxon>
        <taxon>Hydrogenoanaerobacterium</taxon>
    </lineage>
</organism>
<accession>A0A1H8A808</accession>
<protein>
    <submittedName>
        <fullName evidence="1">Uncharacterized protein</fullName>
    </submittedName>
</protein>